<protein>
    <submittedName>
        <fullName evidence="2">Uncharacterized protein</fullName>
    </submittedName>
</protein>
<keyword evidence="3" id="KW-1185">Reference proteome</keyword>
<evidence type="ECO:0000256" key="1">
    <source>
        <dbReference type="SAM" id="MobiDB-lite"/>
    </source>
</evidence>
<organism evidence="2 3">
    <name type="scientific">Stephania japonica</name>
    <dbReference type="NCBI Taxonomy" id="461633"/>
    <lineage>
        <taxon>Eukaryota</taxon>
        <taxon>Viridiplantae</taxon>
        <taxon>Streptophyta</taxon>
        <taxon>Embryophyta</taxon>
        <taxon>Tracheophyta</taxon>
        <taxon>Spermatophyta</taxon>
        <taxon>Magnoliopsida</taxon>
        <taxon>Ranunculales</taxon>
        <taxon>Menispermaceae</taxon>
        <taxon>Menispermoideae</taxon>
        <taxon>Cissampelideae</taxon>
        <taxon>Stephania</taxon>
    </lineage>
</organism>
<dbReference type="Proteomes" id="UP001417504">
    <property type="component" value="Unassembled WGS sequence"/>
</dbReference>
<dbReference type="AlphaFoldDB" id="A0AAP0ILL3"/>
<proteinExistence type="predicted"/>
<feature type="compositionally biased region" description="Low complexity" evidence="1">
    <location>
        <begin position="35"/>
        <end position="64"/>
    </location>
</feature>
<comment type="caution">
    <text evidence="2">The sequence shown here is derived from an EMBL/GenBank/DDBJ whole genome shotgun (WGS) entry which is preliminary data.</text>
</comment>
<evidence type="ECO:0000313" key="2">
    <source>
        <dbReference type="EMBL" id="KAK9117500.1"/>
    </source>
</evidence>
<gene>
    <name evidence="2" type="ORF">Sjap_016447</name>
</gene>
<sequence length="112" mass="11558">MSSPASTKGGAALEVLEVRLPVSVAGLRFPSVGSPALEAPPLLPASVGSGAPSTSPPCSSTLPPRFLNLPAMRRGQQEDSDHTATRAARGEERRESRASFGGGDDCQRRGFA</sequence>
<accession>A0AAP0ILL3</accession>
<dbReference type="EMBL" id="JBBNAE010000006">
    <property type="protein sequence ID" value="KAK9117500.1"/>
    <property type="molecule type" value="Genomic_DNA"/>
</dbReference>
<reference evidence="2 3" key="1">
    <citation type="submission" date="2024-01" db="EMBL/GenBank/DDBJ databases">
        <title>Genome assemblies of Stephania.</title>
        <authorList>
            <person name="Yang L."/>
        </authorList>
    </citation>
    <scope>NUCLEOTIDE SEQUENCE [LARGE SCALE GENOMIC DNA]</scope>
    <source>
        <strain evidence="2">QJT</strain>
        <tissue evidence="2">Leaf</tissue>
    </source>
</reference>
<name>A0AAP0ILL3_9MAGN</name>
<feature type="region of interest" description="Disordered" evidence="1">
    <location>
        <begin position="30"/>
        <end position="112"/>
    </location>
</feature>
<feature type="compositionally biased region" description="Basic and acidic residues" evidence="1">
    <location>
        <begin position="75"/>
        <end position="97"/>
    </location>
</feature>
<evidence type="ECO:0000313" key="3">
    <source>
        <dbReference type="Proteomes" id="UP001417504"/>
    </source>
</evidence>